<evidence type="ECO:0000313" key="3">
    <source>
        <dbReference type="Proteomes" id="UP000051870"/>
    </source>
</evidence>
<accession>A0A0P1IEB1</accession>
<dbReference type="EMBL" id="CYTW01000004">
    <property type="protein sequence ID" value="CUK08353.1"/>
    <property type="molecule type" value="Genomic_DNA"/>
</dbReference>
<dbReference type="GeneID" id="83882221"/>
<sequence>MIESILAFIIDLGTSDVCGGWPGWFKYAEKQFEHVLVGVLFGIFWLPLRVVAFAGWLAKELFSDLSDCSWSWFVALDSVADLAFAGVGVALAVIAKRCLKRAGSFSRSVS</sequence>
<dbReference type="STRING" id="1715693.PH7735_03234"/>
<keyword evidence="1" id="KW-0472">Membrane</keyword>
<dbReference type="RefSeq" id="WP_058312409.1">
    <property type="nucleotide sequence ID" value="NZ_CYTW01000004.1"/>
</dbReference>
<feature type="transmembrane region" description="Helical" evidence="1">
    <location>
        <begin position="35"/>
        <end position="58"/>
    </location>
</feature>
<dbReference type="Proteomes" id="UP000051870">
    <property type="component" value="Unassembled WGS sequence"/>
</dbReference>
<dbReference type="AlphaFoldDB" id="A0A0P1IEB1"/>
<gene>
    <name evidence="2" type="ORF">PH7735_03234</name>
</gene>
<reference evidence="3" key="1">
    <citation type="submission" date="2015-09" db="EMBL/GenBank/DDBJ databases">
        <authorList>
            <person name="Rodrigo-Torres Lidia"/>
            <person name="Arahal R.David."/>
        </authorList>
    </citation>
    <scope>NUCLEOTIDE SEQUENCE [LARGE SCALE GENOMIC DNA]</scope>
    <source>
        <strain evidence="3">CECT 7735</strain>
    </source>
</reference>
<protein>
    <submittedName>
        <fullName evidence="2">Uncharacterized protein</fullName>
    </submittedName>
</protein>
<keyword evidence="3" id="KW-1185">Reference proteome</keyword>
<name>A0A0P1IEB1_9RHOB</name>
<keyword evidence="1" id="KW-1133">Transmembrane helix</keyword>
<feature type="transmembrane region" description="Helical" evidence="1">
    <location>
        <begin position="70"/>
        <end position="95"/>
    </location>
</feature>
<evidence type="ECO:0000256" key="1">
    <source>
        <dbReference type="SAM" id="Phobius"/>
    </source>
</evidence>
<organism evidence="2 3">
    <name type="scientific">Shimia thalassica</name>
    <dbReference type="NCBI Taxonomy" id="1715693"/>
    <lineage>
        <taxon>Bacteria</taxon>
        <taxon>Pseudomonadati</taxon>
        <taxon>Pseudomonadota</taxon>
        <taxon>Alphaproteobacteria</taxon>
        <taxon>Rhodobacterales</taxon>
        <taxon>Roseobacteraceae</taxon>
    </lineage>
</organism>
<keyword evidence="1" id="KW-0812">Transmembrane</keyword>
<proteinExistence type="predicted"/>
<evidence type="ECO:0000313" key="2">
    <source>
        <dbReference type="EMBL" id="CUK08353.1"/>
    </source>
</evidence>